<dbReference type="EMBL" id="CP000830">
    <property type="protein sequence ID" value="ABV92968.1"/>
    <property type="molecule type" value="Genomic_DNA"/>
</dbReference>
<sequence>MRKKSDLPTKTCVSCGLPFAWRKKWARDWEAVKYCSDRCRRAGAAPVSGKAQSKP</sequence>
<dbReference type="HOGENOM" id="CLU_201808_0_0_5"/>
<dbReference type="RefSeq" id="WP_012177898.1">
    <property type="nucleotide sequence ID" value="NC_009952.1"/>
</dbReference>
<evidence type="ECO:0000313" key="2">
    <source>
        <dbReference type="Proteomes" id="UP000006833"/>
    </source>
</evidence>
<evidence type="ECO:0000313" key="1">
    <source>
        <dbReference type="EMBL" id="ABV92968.1"/>
    </source>
</evidence>
<dbReference type="STRING" id="398580.Dshi_1226"/>
<keyword evidence="2" id="KW-1185">Reference proteome</keyword>
<dbReference type="PANTHER" id="PTHR37463">
    <property type="entry name" value="GSL3115 PROTEIN"/>
    <property type="match status" value="1"/>
</dbReference>
<gene>
    <name evidence="1" type="ordered locus">Dshi_1226</name>
</gene>
<dbReference type="PANTHER" id="PTHR37463:SF1">
    <property type="entry name" value="DUF2256 DOMAIN-CONTAINING PROTEIN"/>
    <property type="match status" value="1"/>
</dbReference>
<dbReference type="KEGG" id="dsh:Dshi_1226"/>
<name>A8LIB4_DINSH</name>
<reference evidence="2" key="1">
    <citation type="journal article" date="2010" name="ISME J.">
        <title>The complete genome sequence of the algal symbiont Dinoroseobacter shibae: a hitchhiker's guide to life in the sea.</title>
        <authorList>
            <person name="Wagner-Dobler I."/>
            <person name="Ballhausen B."/>
            <person name="Berger M."/>
            <person name="Brinkhoff T."/>
            <person name="Buchholz I."/>
            <person name="Bunk B."/>
            <person name="Cypionka H."/>
            <person name="Daniel R."/>
            <person name="Drepper T."/>
            <person name="Gerdts G."/>
            <person name="Hahnke S."/>
            <person name="Han C."/>
            <person name="Jahn D."/>
            <person name="Kalhoefer D."/>
            <person name="Kiss H."/>
            <person name="Klenk H.P."/>
            <person name="Kyrpides N."/>
            <person name="Liebl W."/>
            <person name="Liesegang H."/>
            <person name="Meincke L."/>
            <person name="Pati A."/>
            <person name="Petersen J."/>
            <person name="Piekarski T."/>
            <person name="Pommerenke C."/>
            <person name="Pradella S."/>
            <person name="Pukall R."/>
            <person name="Rabus R."/>
            <person name="Stackebrandt E."/>
            <person name="Thole S."/>
            <person name="Thompson L."/>
            <person name="Tielen P."/>
            <person name="Tomasch J."/>
            <person name="von Jan M."/>
            <person name="Wanphrut N."/>
            <person name="Wichels A."/>
            <person name="Zech H."/>
            <person name="Simon M."/>
        </authorList>
    </citation>
    <scope>NUCLEOTIDE SEQUENCE [LARGE SCALE GENOMIC DNA]</scope>
    <source>
        <strain evidence="2">DSM 16493 / NCIMB 14021 / DFL 12</strain>
    </source>
</reference>
<protein>
    <recommendedName>
        <fullName evidence="3">DUF2256 domain-containing protein</fullName>
    </recommendedName>
</protein>
<dbReference type="Proteomes" id="UP000006833">
    <property type="component" value="Chromosome"/>
</dbReference>
<accession>A8LIB4</accession>
<dbReference type="eggNOG" id="COG4338">
    <property type="taxonomic scope" value="Bacteria"/>
</dbReference>
<organism evidence="1 2">
    <name type="scientific">Dinoroseobacter shibae (strain DSM 16493 / NCIMB 14021 / DFL 12)</name>
    <dbReference type="NCBI Taxonomy" id="398580"/>
    <lineage>
        <taxon>Bacteria</taxon>
        <taxon>Pseudomonadati</taxon>
        <taxon>Pseudomonadota</taxon>
        <taxon>Alphaproteobacteria</taxon>
        <taxon>Rhodobacterales</taxon>
        <taxon>Roseobacteraceae</taxon>
        <taxon>Dinoroseobacter</taxon>
    </lineage>
</organism>
<dbReference type="Pfam" id="PF10013">
    <property type="entry name" value="DUF2256"/>
    <property type="match status" value="1"/>
</dbReference>
<evidence type="ECO:0008006" key="3">
    <source>
        <dbReference type="Google" id="ProtNLM"/>
    </source>
</evidence>
<proteinExistence type="predicted"/>
<dbReference type="AlphaFoldDB" id="A8LIB4"/>
<dbReference type="InterPro" id="IPR017136">
    <property type="entry name" value="UCP037205"/>
</dbReference>